<name>A0A2X3Y0Z4_9STRE</name>
<dbReference type="InterPro" id="IPR012925">
    <property type="entry name" value="TipAS_dom"/>
</dbReference>
<organism evidence="2 3">
    <name type="scientific">Streptococcus ferus</name>
    <dbReference type="NCBI Taxonomy" id="1345"/>
    <lineage>
        <taxon>Bacteria</taxon>
        <taxon>Bacillati</taxon>
        <taxon>Bacillota</taxon>
        <taxon>Bacilli</taxon>
        <taxon>Lactobacillales</taxon>
        <taxon>Streptococcaceae</taxon>
        <taxon>Streptococcus</taxon>
    </lineage>
</organism>
<dbReference type="SUPFAM" id="SSF89082">
    <property type="entry name" value="Antibiotic binding domain of TipA-like multidrug resistance regulators"/>
    <property type="match status" value="1"/>
</dbReference>
<dbReference type="STRING" id="1123303.GCA_000372425_01426"/>
<evidence type="ECO:0000313" key="2">
    <source>
        <dbReference type="EMBL" id="SQF40981.1"/>
    </source>
</evidence>
<dbReference type="KEGG" id="sfer:NCTC12278_01576"/>
<gene>
    <name evidence="2" type="primary">mta_2</name>
    <name evidence="2" type="ORF">NCTC12278_01576</name>
</gene>
<accession>A0A2X3Y0Z4</accession>
<evidence type="ECO:0000313" key="3">
    <source>
        <dbReference type="Proteomes" id="UP000249495"/>
    </source>
</evidence>
<dbReference type="AlphaFoldDB" id="A0A2X3Y0Z4"/>
<reference evidence="2 3" key="1">
    <citation type="submission" date="2018-06" db="EMBL/GenBank/DDBJ databases">
        <authorList>
            <consortium name="Pathogen Informatics"/>
            <person name="Doyle S."/>
        </authorList>
    </citation>
    <scope>NUCLEOTIDE SEQUENCE [LARGE SCALE GENOMIC DNA]</scope>
    <source>
        <strain evidence="2 3">NCTC12278</strain>
    </source>
</reference>
<protein>
    <submittedName>
        <fullName evidence="2">Transcriptional regulator, MerR family</fullName>
    </submittedName>
</protein>
<sequence length="84" mass="9540">MQRCQPTWLFRRLKDLEADDPKVQKQVGVLKDYISQNFYECTNEVLAGLGQMYAVDNRFSQFIDQAGGQGTAVFAAQAIAIYCR</sequence>
<evidence type="ECO:0000259" key="1">
    <source>
        <dbReference type="Pfam" id="PF07739"/>
    </source>
</evidence>
<feature type="domain" description="TipAS antibiotic-recognition" evidence="1">
    <location>
        <begin position="14"/>
        <end position="82"/>
    </location>
</feature>
<proteinExistence type="predicted"/>
<dbReference type="Gene3D" id="1.10.490.50">
    <property type="entry name" value="Antibiotic binding domain of TipA-like multidrug resistance regulators"/>
    <property type="match status" value="1"/>
</dbReference>
<dbReference type="Proteomes" id="UP000249495">
    <property type="component" value="Chromosome 1"/>
</dbReference>
<dbReference type="EMBL" id="LS483343">
    <property type="protein sequence ID" value="SQF40981.1"/>
    <property type="molecule type" value="Genomic_DNA"/>
</dbReference>
<dbReference type="InterPro" id="IPR036244">
    <property type="entry name" value="TipA-like_antibiotic-bd"/>
</dbReference>
<keyword evidence="3" id="KW-1185">Reference proteome</keyword>
<dbReference type="Pfam" id="PF07739">
    <property type="entry name" value="TipAS"/>
    <property type="match status" value="1"/>
</dbReference>